<dbReference type="SUPFAM" id="SSF56019">
    <property type="entry name" value="The spindle assembly checkpoint protein mad2"/>
    <property type="match status" value="1"/>
</dbReference>
<reference evidence="8 9" key="1">
    <citation type="submission" date="2019-03" db="EMBL/GenBank/DDBJ databases">
        <title>Single cell metagenomics reveals metabolic interactions within the superorganism composed of flagellate Streblomastix strix and complex community of Bacteroidetes bacteria on its surface.</title>
        <authorList>
            <person name="Treitli S.C."/>
            <person name="Kolisko M."/>
            <person name="Husnik F."/>
            <person name="Keeling P."/>
            <person name="Hampl V."/>
        </authorList>
    </citation>
    <scope>NUCLEOTIDE SEQUENCE [LARGE SCALE GENOMIC DNA]</scope>
    <source>
        <strain evidence="8">ST1C</strain>
    </source>
</reference>
<dbReference type="InterPro" id="IPR036570">
    <property type="entry name" value="HORMA_dom_sf"/>
</dbReference>
<evidence type="ECO:0000256" key="2">
    <source>
        <dbReference type="ARBA" id="ARBA00010348"/>
    </source>
</evidence>
<dbReference type="EMBL" id="SNRW01005005">
    <property type="protein sequence ID" value="KAA6385996.1"/>
    <property type="molecule type" value="Genomic_DNA"/>
</dbReference>
<organism evidence="8 9">
    <name type="scientific">Streblomastix strix</name>
    <dbReference type="NCBI Taxonomy" id="222440"/>
    <lineage>
        <taxon>Eukaryota</taxon>
        <taxon>Metamonada</taxon>
        <taxon>Preaxostyla</taxon>
        <taxon>Oxymonadida</taxon>
        <taxon>Streblomastigidae</taxon>
        <taxon>Streblomastix</taxon>
    </lineage>
</organism>
<evidence type="ECO:0000256" key="5">
    <source>
        <dbReference type="ARBA" id="ARBA00023242"/>
    </source>
</evidence>
<evidence type="ECO:0000256" key="1">
    <source>
        <dbReference type="ARBA" id="ARBA00004123"/>
    </source>
</evidence>
<keyword evidence="5" id="KW-0539">Nucleus</keyword>
<dbReference type="GO" id="GO:0051301">
    <property type="term" value="P:cell division"/>
    <property type="evidence" value="ECO:0007669"/>
    <property type="project" value="UniProtKB-KW"/>
</dbReference>
<dbReference type="Gene3D" id="3.30.900.10">
    <property type="entry name" value="HORMA domain"/>
    <property type="match status" value="1"/>
</dbReference>
<dbReference type="GO" id="GO:0005737">
    <property type="term" value="C:cytoplasm"/>
    <property type="evidence" value="ECO:0007669"/>
    <property type="project" value="TreeGrafter"/>
</dbReference>
<dbReference type="Proteomes" id="UP000324800">
    <property type="component" value="Unassembled WGS sequence"/>
</dbReference>
<feature type="domain" description="HORMA" evidence="7">
    <location>
        <begin position="1"/>
        <end position="136"/>
    </location>
</feature>
<dbReference type="PANTHER" id="PTHR11842">
    <property type="entry name" value="MITOTIC SPINDLE ASSEMBLY CHECKPOINT PROTEIN MAD2"/>
    <property type="match status" value="1"/>
</dbReference>
<dbReference type="OrthoDB" id="1806at2759"/>
<dbReference type="GO" id="GO:0005654">
    <property type="term" value="C:nucleoplasm"/>
    <property type="evidence" value="ECO:0007669"/>
    <property type="project" value="TreeGrafter"/>
</dbReference>
<dbReference type="GO" id="GO:0007094">
    <property type="term" value="P:mitotic spindle assembly checkpoint signaling"/>
    <property type="evidence" value="ECO:0007669"/>
    <property type="project" value="TreeGrafter"/>
</dbReference>
<accession>A0A5J4VUY4</accession>
<proteinExistence type="inferred from homology"/>
<dbReference type="AlphaFoldDB" id="A0A5J4VUY4"/>
<evidence type="ECO:0000259" key="7">
    <source>
        <dbReference type="PROSITE" id="PS50815"/>
    </source>
</evidence>
<name>A0A5J4VUY4_9EUKA</name>
<dbReference type="PANTHER" id="PTHR11842:SF11">
    <property type="entry name" value="MITOTIC SPINDLE ASSEMBLY CHECKPOINT PROTEIN MAD2A"/>
    <property type="match status" value="1"/>
</dbReference>
<dbReference type="Pfam" id="PF02301">
    <property type="entry name" value="HORMA"/>
    <property type="match status" value="1"/>
</dbReference>
<comment type="caution">
    <text evidence="8">The sequence shown here is derived from an EMBL/GenBank/DDBJ whole genome shotgun (WGS) entry which is preliminary data.</text>
</comment>
<gene>
    <name evidence="8" type="ORF">EZS28_018479</name>
</gene>
<dbReference type="GO" id="GO:0000776">
    <property type="term" value="C:kinetochore"/>
    <property type="evidence" value="ECO:0007669"/>
    <property type="project" value="TreeGrafter"/>
</dbReference>
<evidence type="ECO:0000313" key="9">
    <source>
        <dbReference type="Proteomes" id="UP000324800"/>
    </source>
</evidence>
<dbReference type="InterPro" id="IPR003511">
    <property type="entry name" value="HORMA_dom"/>
</dbReference>
<dbReference type="PROSITE" id="PS50815">
    <property type="entry name" value="HORMA"/>
    <property type="match status" value="1"/>
</dbReference>
<sequence>MAEKLPWADFIAEWLMSCTVHKLVFVISSSETNEILEQWAFELETSKDHKINEKQVNRNVKEIHDEIQVIMRQIAASVSSLPLLNEPCSFEIFVYPNESENFPSWWQQSNDRIIVDGQQAKFSQFITNIYPEKSSASYTAKNKI</sequence>
<evidence type="ECO:0000256" key="6">
    <source>
        <dbReference type="ARBA" id="ARBA00023306"/>
    </source>
</evidence>
<evidence type="ECO:0000313" key="8">
    <source>
        <dbReference type="EMBL" id="KAA6385996.1"/>
    </source>
</evidence>
<comment type="similarity">
    <text evidence="2">Belongs to the MAD2 family.</text>
</comment>
<keyword evidence="6" id="KW-0131">Cell cycle</keyword>
<evidence type="ECO:0000256" key="4">
    <source>
        <dbReference type="ARBA" id="ARBA00022776"/>
    </source>
</evidence>
<keyword evidence="3" id="KW-0132">Cell division</keyword>
<keyword evidence="4" id="KW-0498">Mitosis</keyword>
<dbReference type="InterPro" id="IPR045091">
    <property type="entry name" value="Mad2-like"/>
</dbReference>
<protein>
    <submittedName>
        <fullName evidence="8">Putative mitotic spindle assembly checkpoint protein MAD2A</fullName>
    </submittedName>
</protein>
<evidence type="ECO:0000256" key="3">
    <source>
        <dbReference type="ARBA" id="ARBA00022618"/>
    </source>
</evidence>
<comment type="subcellular location">
    <subcellularLocation>
        <location evidence="1">Nucleus</location>
    </subcellularLocation>
</comment>